<proteinExistence type="predicted"/>
<dbReference type="GO" id="GO:0003677">
    <property type="term" value="F:DNA binding"/>
    <property type="evidence" value="ECO:0007669"/>
    <property type="project" value="UniProtKB-KW"/>
</dbReference>
<evidence type="ECO:0000256" key="2">
    <source>
        <dbReference type="SAM" id="Phobius"/>
    </source>
</evidence>
<dbReference type="RefSeq" id="WP_147665770.1">
    <property type="nucleotide sequence ID" value="NZ_VDUW01000001.1"/>
</dbReference>
<dbReference type="SUPFAM" id="SSF47781">
    <property type="entry name" value="RuvA domain 2-like"/>
    <property type="match status" value="1"/>
</dbReference>
<dbReference type="InterPro" id="IPR019554">
    <property type="entry name" value="Soluble_ligand-bd"/>
</dbReference>
<evidence type="ECO:0000259" key="3">
    <source>
        <dbReference type="SMART" id="SM00278"/>
    </source>
</evidence>
<feature type="domain" description="Helix-hairpin-helix DNA-binding motif class 1" evidence="3">
    <location>
        <begin position="146"/>
        <end position="165"/>
    </location>
</feature>
<dbReference type="Proteomes" id="UP000321574">
    <property type="component" value="Unassembled WGS sequence"/>
</dbReference>
<name>A0A5C8P401_9BACI</name>
<dbReference type="EMBL" id="VDUW01000001">
    <property type="protein sequence ID" value="TXL68034.1"/>
    <property type="molecule type" value="Genomic_DNA"/>
</dbReference>
<dbReference type="GO" id="GO:0015627">
    <property type="term" value="C:type II protein secretion system complex"/>
    <property type="evidence" value="ECO:0007669"/>
    <property type="project" value="TreeGrafter"/>
</dbReference>
<dbReference type="PANTHER" id="PTHR21180:SF32">
    <property type="entry name" value="ENDONUCLEASE_EXONUCLEASE_PHOSPHATASE FAMILY DOMAIN-CONTAINING PROTEIN 1"/>
    <property type="match status" value="1"/>
</dbReference>
<dbReference type="Pfam" id="PF12836">
    <property type="entry name" value="HHH_3"/>
    <property type="match status" value="1"/>
</dbReference>
<dbReference type="Gene3D" id="1.10.150.280">
    <property type="entry name" value="AF1531-like domain"/>
    <property type="match status" value="1"/>
</dbReference>
<dbReference type="PANTHER" id="PTHR21180">
    <property type="entry name" value="ENDONUCLEASE/EXONUCLEASE/PHOSPHATASE FAMILY DOMAIN-CONTAINING PROTEIN 1"/>
    <property type="match status" value="1"/>
</dbReference>
<feature type="region of interest" description="Disordered" evidence="1">
    <location>
        <begin position="35"/>
        <end position="55"/>
    </location>
</feature>
<dbReference type="NCBIfam" id="TIGR00426">
    <property type="entry name" value="competence protein ComEA helix-hairpin-helix repeat region"/>
    <property type="match status" value="1"/>
</dbReference>
<sequence>MFHRFKKYGAVIAIGSFFLFYFFFMKDNPKDEANLTPNSFPEASNQTEEKNEQSKSLEKIIVDIKGNVVKPGIYEMAHDARVHEAIDLAGGFNEKAEQTAINLAQKIQDEMVIYVPAQGEVEQSQVNLSDSDSNQSKIRINSATADEIESLNGIGPSKAQAIIDYREENGLFQSVEDLLEVPGIGEKTLENLKEDIQVP</sequence>
<keyword evidence="2" id="KW-0472">Membrane</keyword>
<dbReference type="GO" id="GO:0015628">
    <property type="term" value="P:protein secretion by the type II secretion system"/>
    <property type="evidence" value="ECO:0007669"/>
    <property type="project" value="TreeGrafter"/>
</dbReference>
<dbReference type="GO" id="GO:0006281">
    <property type="term" value="P:DNA repair"/>
    <property type="evidence" value="ECO:0007669"/>
    <property type="project" value="InterPro"/>
</dbReference>
<dbReference type="InterPro" id="IPR010994">
    <property type="entry name" value="RuvA_2-like"/>
</dbReference>
<dbReference type="OrthoDB" id="9790239at2"/>
<dbReference type="SMART" id="SM00278">
    <property type="entry name" value="HhH1"/>
    <property type="match status" value="2"/>
</dbReference>
<dbReference type="Pfam" id="PF10531">
    <property type="entry name" value="SLBB"/>
    <property type="match status" value="1"/>
</dbReference>
<dbReference type="AlphaFoldDB" id="A0A5C8P401"/>
<dbReference type="InterPro" id="IPR004509">
    <property type="entry name" value="Competence_ComEA_HhH"/>
</dbReference>
<feature type="domain" description="Helix-hairpin-helix DNA-binding motif class 1" evidence="3">
    <location>
        <begin position="176"/>
        <end position="195"/>
    </location>
</feature>
<evidence type="ECO:0000313" key="5">
    <source>
        <dbReference type="Proteomes" id="UP000321574"/>
    </source>
</evidence>
<keyword evidence="2" id="KW-1133">Transmembrane helix</keyword>
<comment type="caution">
    <text evidence="4">The sequence shown here is derived from an EMBL/GenBank/DDBJ whole genome shotgun (WGS) entry which is preliminary data.</text>
</comment>
<evidence type="ECO:0000256" key="1">
    <source>
        <dbReference type="SAM" id="MobiDB-lite"/>
    </source>
</evidence>
<organism evidence="4 5">
    <name type="scientific">Cerasibacillus terrae</name>
    <dbReference type="NCBI Taxonomy" id="2498845"/>
    <lineage>
        <taxon>Bacteria</taxon>
        <taxon>Bacillati</taxon>
        <taxon>Bacillota</taxon>
        <taxon>Bacilli</taxon>
        <taxon>Bacillales</taxon>
        <taxon>Bacillaceae</taxon>
        <taxon>Cerasibacillus</taxon>
    </lineage>
</organism>
<keyword evidence="5" id="KW-1185">Reference proteome</keyword>
<dbReference type="InterPro" id="IPR003583">
    <property type="entry name" value="Hlx-hairpin-Hlx_DNA-bd_motif"/>
</dbReference>
<gene>
    <name evidence="4" type="ORF">FHP05_03170</name>
</gene>
<feature type="compositionally biased region" description="Polar residues" evidence="1">
    <location>
        <begin position="35"/>
        <end position="46"/>
    </location>
</feature>
<protein>
    <submittedName>
        <fullName evidence="4">ComEA family DNA-binding protein</fullName>
    </submittedName>
</protein>
<evidence type="ECO:0000313" key="4">
    <source>
        <dbReference type="EMBL" id="TXL68034.1"/>
    </source>
</evidence>
<dbReference type="InterPro" id="IPR051675">
    <property type="entry name" value="Endo/Exo/Phosphatase_dom_1"/>
</dbReference>
<keyword evidence="2" id="KW-0812">Transmembrane</keyword>
<reference evidence="4 5" key="1">
    <citation type="submission" date="2019-06" db="EMBL/GenBank/DDBJ databases">
        <title>Cerasibacillus sp. nov., isolated from maize field.</title>
        <authorList>
            <person name="Lin S.-Y."/>
            <person name="Tsai C.-F."/>
            <person name="Young C.-C."/>
        </authorList>
    </citation>
    <scope>NUCLEOTIDE SEQUENCE [LARGE SCALE GENOMIC DNA]</scope>
    <source>
        <strain evidence="4 5">CC-CFT480</strain>
    </source>
</reference>
<feature type="transmembrane region" description="Helical" evidence="2">
    <location>
        <begin position="7"/>
        <end position="24"/>
    </location>
</feature>
<keyword evidence="4" id="KW-0238">DNA-binding</keyword>
<accession>A0A5C8P401</accession>